<evidence type="ECO:0000313" key="2">
    <source>
        <dbReference type="Proteomes" id="UP000076881"/>
    </source>
</evidence>
<accession>A0A167T2P9</accession>
<protein>
    <submittedName>
        <fullName evidence="1">Uncharacterized protein</fullName>
    </submittedName>
</protein>
<reference evidence="1 2" key="1">
    <citation type="journal article" date="2016" name="Genome Biol. Evol.">
        <title>Divergent and convergent evolution of fungal pathogenicity.</title>
        <authorList>
            <person name="Shang Y."/>
            <person name="Xiao G."/>
            <person name="Zheng P."/>
            <person name="Cen K."/>
            <person name="Zhan S."/>
            <person name="Wang C."/>
        </authorList>
    </citation>
    <scope>NUCLEOTIDE SEQUENCE [LARGE SCALE GENOMIC DNA]</scope>
    <source>
        <strain evidence="1 2">RCEF 1005</strain>
    </source>
</reference>
<comment type="caution">
    <text evidence="1">The sequence shown here is derived from an EMBL/GenBank/DDBJ whole genome shotgun (WGS) entry which is preliminary data.</text>
</comment>
<proteinExistence type="predicted"/>
<name>A0A167T2P9_CORDF</name>
<gene>
    <name evidence="1" type="ORF">LEL_10806</name>
</gene>
<organism evidence="1 2">
    <name type="scientific">Akanthomyces lecanii RCEF 1005</name>
    <dbReference type="NCBI Taxonomy" id="1081108"/>
    <lineage>
        <taxon>Eukaryota</taxon>
        <taxon>Fungi</taxon>
        <taxon>Dikarya</taxon>
        <taxon>Ascomycota</taxon>
        <taxon>Pezizomycotina</taxon>
        <taxon>Sordariomycetes</taxon>
        <taxon>Hypocreomycetidae</taxon>
        <taxon>Hypocreales</taxon>
        <taxon>Cordycipitaceae</taxon>
        <taxon>Akanthomyces</taxon>
        <taxon>Cordyceps confragosa</taxon>
    </lineage>
</organism>
<sequence length="189" mass="19743">MVKVETTPAAESSAAQNSKPVAFGLMSQVPVVTLDKTNDGEHTENLQTVARDAKASSGANASIPSLMEDHGQEHAENHRGTVFLQSAAAPPTTGIVFRGAGLATNAPKIGRTPGSQDLSQTKTVAHNTSRVEIVVPASDNGSEVPIGQAIISAKLAGKAKRQTRGALRLARSVKEGMEPTQNDNCRILE</sequence>
<dbReference type="STRING" id="1081108.A0A167T2P9"/>
<keyword evidence="2" id="KW-1185">Reference proteome</keyword>
<dbReference type="EMBL" id="AZHF01000022">
    <property type="protein sequence ID" value="OAA60183.1"/>
    <property type="molecule type" value="Genomic_DNA"/>
</dbReference>
<dbReference type="Proteomes" id="UP000076881">
    <property type="component" value="Unassembled WGS sequence"/>
</dbReference>
<evidence type="ECO:0000313" key="1">
    <source>
        <dbReference type="EMBL" id="OAA60183.1"/>
    </source>
</evidence>
<dbReference type="AlphaFoldDB" id="A0A167T2P9"/>